<reference evidence="1" key="1">
    <citation type="submission" date="2020-07" db="EMBL/GenBank/DDBJ databases">
        <title>Ethylene signaling mediates host invasion by parasitic plants.</title>
        <authorList>
            <person name="Yoshida S."/>
        </authorList>
    </citation>
    <scope>NUCLEOTIDE SEQUENCE</scope>
    <source>
        <strain evidence="1">Okayama</strain>
    </source>
</reference>
<dbReference type="AlphaFoldDB" id="A0A830B4H0"/>
<name>A0A830B4H0_9LAMI</name>
<proteinExistence type="predicted"/>
<sequence>MAAYAAVISLQHTITRLILSIPSSEHEILKGARQEIESLQQVLEILDKRSGIKRDEKAKTLELVKPQLSKRFASKYPVVHFVFNDVVSLETFLFRTRVDAADQRIRKAVAGFLSVLQSLVSNLMAKHPPHQTIQRLNRAKKVIRTFTEMVININDAAAGNKPKEKVRLSDEFPKASDLLRVRLIMAAAAPGGSEYTSWERFSSPRIAPHGVSAANDVAAPVEGISRLYD</sequence>
<gene>
    <name evidence="1" type="ORF">PHJA_000131200</name>
</gene>
<dbReference type="Proteomes" id="UP000653305">
    <property type="component" value="Unassembled WGS sequence"/>
</dbReference>
<evidence type="ECO:0000313" key="1">
    <source>
        <dbReference type="EMBL" id="GFP79878.1"/>
    </source>
</evidence>
<dbReference type="EMBL" id="BMAC01000014">
    <property type="protein sequence ID" value="GFP79878.1"/>
    <property type="molecule type" value="Genomic_DNA"/>
</dbReference>
<keyword evidence="2" id="KW-1185">Reference proteome</keyword>
<organism evidence="1 2">
    <name type="scientific">Phtheirospermum japonicum</name>
    <dbReference type="NCBI Taxonomy" id="374723"/>
    <lineage>
        <taxon>Eukaryota</taxon>
        <taxon>Viridiplantae</taxon>
        <taxon>Streptophyta</taxon>
        <taxon>Embryophyta</taxon>
        <taxon>Tracheophyta</taxon>
        <taxon>Spermatophyta</taxon>
        <taxon>Magnoliopsida</taxon>
        <taxon>eudicotyledons</taxon>
        <taxon>Gunneridae</taxon>
        <taxon>Pentapetalae</taxon>
        <taxon>asterids</taxon>
        <taxon>lamiids</taxon>
        <taxon>Lamiales</taxon>
        <taxon>Orobanchaceae</taxon>
        <taxon>Orobanchaceae incertae sedis</taxon>
        <taxon>Phtheirospermum</taxon>
    </lineage>
</organism>
<comment type="caution">
    <text evidence="1">The sequence shown here is derived from an EMBL/GenBank/DDBJ whole genome shotgun (WGS) entry which is preliminary data.</text>
</comment>
<protein>
    <submittedName>
        <fullName evidence="1">Uncharacterized protein</fullName>
    </submittedName>
</protein>
<evidence type="ECO:0000313" key="2">
    <source>
        <dbReference type="Proteomes" id="UP000653305"/>
    </source>
</evidence>
<accession>A0A830B4H0</accession>
<dbReference type="Gene3D" id="1.20.5.4130">
    <property type="match status" value="1"/>
</dbReference>